<evidence type="ECO:0000313" key="2">
    <source>
        <dbReference type="EMBL" id="EFG05591.1"/>
    </source>
</evidence>
<gene>
    <name evidence="2" type="ORF">SCLAV_0515</name>
</gene>
<dbReference type="EMBL" id="CM000913">
    <property type="protein sequence ID" value="EFG05591.1"/>
    <property type="molecule type" value="Genomic_DNA"/>
</dbReference>
<keyword evidence="1" id="KW-0812">Transmembrane</keyword>
<dbReference type="InterPro" id="IPR036938">
    <property type="entry name" value="PAP2/HPO_sf"/>
</dbReference>
<dbReference type="AlphaFoldDB" id="E2Q9H1"/>
<feature type="transmembrane region" description="Helical" evidence="1">
    <location>
        <begin position="173"/>
        <end position="195"/>
    </location>
</feature>
<evidence type="ECO:0000313" key="3">
    <source>
        <dbReference type="Proteomes" id="UP000002357"/>
    </source>
</evidence>
<dbReference type="SUPFAM" id="SSF48317">
    <property type="entry name" value="Acid phosphatase/Vanadium-dependent haloperoxidase"/>
    <property type="match status" value="1"/>
</dbReference>
<dbReference type="eggNOG" id="COG0671">
    <property type="taxonomic scope" value="Bacteria"/>
</dbReference>
<protein>
    <submittedName>
        <fullName evidence="2">Uncharacterized protein</fullName>
    </submittedName>
</protein>
<dbReference type="OrthoDB" id="4935320at2"/>
<keyword evidence="3" id="KW-1185">Reference proteome</keyword>
<proteinExistence type="predicted"/>
<name>E2Q9H1_STRCL</name>
<feature type="transmembrane region" description="Helical" evidence="1">
    <location>
        <begin position="42"/>
        <end position="61"/>
    </location>
</feature>
<sequence>MTGLAAASAPRVAARISAWCEPRRWMLAAAPLVGWHADGVRGGVWGLLAAVLTGVVPPLCITIGVRRRRWGGGLTERRDRLAAAPWILAPLVAGAVALPVLGAPRELTALVVAMTAVLLALAAITTVWKVSAHSAVAAGASAVLVLTYGSWLLPLTAVVGATAWSRLRLGRHTPAQVVVGVTVGAAVAGTVFTLLR</sequence>
<accession>E2Q9H1</accession>
<evidence type="ECO:0000256" key="1">
    <source>
        <dbReference type="SAM" id="Phobius"/>
    </source>
</evidence>
<dbReference type="RefSeq" id="WP_003959587.1">
    <property type="nucleotide sequence ID" value="NZ_CM000913.1"/>
</dbReference>
<dbReference type="STRING" id="1901.BB341_25310"/>
<feature type="transmembrane region" description="Helical" evidence="1">
    <location>
        <begin position="135"/>
        <end position="153"/>
    </location>
</feature>
<dbReference type="Proteomes" id="UP000002357">
    <property type="component" value="Chromosome"/>
</dbReference>
<keyword evidence="1" id="KW-1133">Transmembrane helix</keyword>
<keyword evidence="1" id="KW-0472">Membrane</keyword>
<reference evidence="2 3" key="1">
    <citation type="journal article" date="2010" name="Genome Biol. Evol.">
        <title>The sequence of a 1.8-mb bacterial linear plasmid reveals a rich evolutionary reservoir of secondary metabolic pathways.</title>
        <authorList>
            <person name="Medema M.H."/>
            <person name="Trefzer A."/>
            <person name="Kovalchuk A."/>
            <person name="van den Berg M."/>
            <person name="Mueller U."/>
            <person name="Heijne W."/>
            <person name="Wu L."/>
            <person name="Alam M.T."/>
            <person name="Ronning C.M."/>
            <person name="Nierman W.C."/>
            <person name="Bovenberg R.A.L."/>
            <person name="Breitling R."/>
            <person name="Takano E."/>
        </authorList>
    </citation>
    <scope>NUCLEOTIDE SEQUENCE [LARGE SCALE GENOMIC DNA]</scope>
    <source>
        <strain evidence="3">ATCC 27064 / DSM 738 / JCM 4710 / NBRC 13307 / NCIMB 12785 / NRRL 3585 / VKM Ac-602</strain>
    </source>
</reference>
<feature type="transmembrane region" description="Helical" evidence="1">
    <location>
        <begin position="81"/>
        <end position="101"/>
    </location>
</feature>
<dbReference type="GeneID" id="93732800"/>
<feature type="transmembrane region" description="Helical" evidence="1">
    <location>
        <begin position="107"/>
        <end position="128"/>
    </location>
</feature>
<dbReference type="KEGG" id="sclf:BB341_25310"/>
<organism evidence="2 3">
    <name type="scientific">Streptomyces clavuligerus</name>
    <dbReference type="NCBI Taxonomy" id="1901"/>
    <lineage>
        <taxon>Bacteria</taxon>
        <taxon>Bacillati</taxon>
        <taxon>Actinomycetota</taxon>
        <taxon>Actinomycetes</taxon>
        <taxon>Kitasatosporales</taxon>
        <taxon>Streptomycetaceae</taxon>
        <taxon>Streptomyces</taxon>
    </lineage>
</organism>